<dbReference type="EMBL" id="OZ019909">
    <property type="protein sequence ID" value="CAK9209418.1"/>
    <property type="molecule type" value="Genomic_DNA"/>
</dbReference>
<accession>A0ABP0U3I2</accession>
<evidence type="ECO:0000313" key="2">
    <source>
        <dbReference type="EMBL" id="CAK9209418.1"/>
    </source>
</evidence>
<feature type="compositionally biased region" description="Basic and acidic residues" evidence="1">
    <location>
        <begin position="36"/>
        <end position="48"/>
    </location>
</feature>
<keyword evidence="3" id="KW-1185">Reference proteome</keyword>
<reference evidence="2" key="1">
    <citation type="submission" date="2024-02" db="EMBL/GenBank/DDBJ databases">
        <authorList>
            <consortium name="ELIXIR-Norway"/>
            <consortium name="Elixir Norway"/>
        </authorList>
    </citation>
    <scope>NUCLEOTIDE SEQUENCE</scope>
</reference>
<name>A0ABP0U3I2_9BRYO</name>
<protein>
    <submittedName>
        <fullName evidence="2">Uncharacterized protein</fullName>
    </submittedName>
</protein>
<evidence type="ECO:0000313" key="3">
    <source>
        <dbReference type="Proteomes" id="UP001497512"/>
    </source>
</evidence>
<dbReference type="Proteomes" id="UP001497512">
    <property type="component" value="Chromosome 17"/>
</dbReference>
<feature type="region of interest" description="Disordered" evidence="1">
    <location>
        <begin position="36"/>
        <end position="66"/>
    </location>
</feature>
<proteinExistence type="predicted"/>
<organism evidence="2 3">
    <name type="scientific">Sphagnum troendelagicum</name>
    <dbReference type="NCBI Taxonomy" id="128251"/>
    <lineage>
        <taxon>Eukaryota</taxon>
        <taxon>Viridiplantae</taxon>
        <taxon>Streptophyta</taxon>
        <taxon>Embryophyta</taxon>
        <taxon>Bryophyta</taxon>
        <taxon>Sphagnophytina</taxon>
        <taxon>Sphagnopsida</taxon>
        <taxon>Sphagnales</taxon>
        <taxon>Sphagnaceae</taxon>
        <taxon>Sphagnum</taxon>
    </lineage>
</organism>
<sequence>MISMNFILLRPHLHRKPRADSSPVFVFGCASDKVVDKTTRRRGGESRSPRGRVGGGDVIGRDREGP</sequence>
<gene>
    <name evidence="2" type="ORF">CSSPTR1EN2_LOCUS9707</name>
</gene>
<evidence type="ECO:0000256" key="1">
    <source>
        <dbReference type="SAM" id="MobiDB-lite"/>
    </source>
</evidence>